<dbReference type="Gene3D" id="3.40.91.20">
    <property type="match status" value="1"/>
</dbReference>
<evidence type="ECO:0000313" key="2">
    <source>
        <dbReference type="Proteomes" id="UP000640485"/>
    </source>
</evidence>
<proteinExistence type="predicted"/>
<dbReference type="Pfam" id="PF09195">
    <property type="entry name" value="Endonuc-BglII"/>
    <property type="match status" value="1"/>
</dbReference>
<dbReference type="SUPFAM" id="SSF52980">
    <property type="entry name" value="Restriction endonuclease-like"/>
    <property type="match status" value="1"/>
</dbReference>
<keyword evidence="1" id="KW-0255">Endonuclease</keyword>
<keyword evidence="1" id="KW-0378">Hydrolase</keyword>
<organism evidence="1 2">
    <name type="scientific">Paracoccus caeni</name>
    <dbReference type="NCBI Taxonomy" id="657651"/>
    <lineage>
        <taxon>Bacteria</taxon>
        <taxon>Pseudomonadati</taxon>
        <taxon>Pseudomonadota</taxon>
        <taxon>Alphaproteobacteria</taxon>
        <taxon>Rhodobacterales</taxon>
        <taxon>Paracoccaceae</taxon>
        <taxon>Paracoccus</taxon>
    </lineage>
</organism>
<dbReference type="GO" id="GO:0009036">
    <property type="term" value="F:type II site-specific deoxyribonuclease activity"/>
    <property type="evidence" value="ECO:0007669"/>
    <property type="project" value="InterPro"/>
</dbReference>
<dbReference type="InterPro" id="IPR015278">
    <property type="entry name" value="BglII-like"/>
</dbReference>
<keyword evidence="2" id="KW-1185">Reference proteome</keyword>
<dbReference type="AlphaFoldDB" id="A0A934VYP8"/>
<reference evidence="1" key="1">
    <citation type="submission" date="2021-01" db="EMBL/GenBank/DDBJ databases">
        <title>Paracoccus amoyensis sp. nov., isolated from the surface seawater along the coast of Xiamen Island, China.</title>
        <authorList>
            <person name="Lyu L."/>
        </authorList>
    </citation>
    <scope>NUCLEOTIDE SEQUENCE</scope>
    <source>
        <strain evidence="1">MJ17</strain>
    </source>
</reference>
<dbReference type="EMBL" id="JAEPRQ010000003">
    <property type="protein sequence ID" value="MBK4216227.1"/>
    <property type="molecule type" value="Genomic_DNA"/>
</dbReference>
<dbReference type="InterPro" id="IPR011338">
    <property type="entry name" value="BamHI/BglII/BstY"/>
</dbReference>
<dbReference type="InterPro" id="IPR011335">
    <property type="entry name" value="Restrct_endonuc-II-like"/>
</dbReference>
<dbReference type="GO" id="GO:0009307">
    <property type="term" value="P:DNA restriction-modification system"/>
    <property type="evidence" value="ECO:0007669"/>
    <property type="project" value="InterPro"/>
</dbReference>
<dbReference type="GO" id="GO:0000287">
    <property type="term" value="F:magnesium ion binding"/>
    <property type="evidence" value="ECO:0007669"/>
    <property type="project" value="InterPro"/>
</dbReference>
<comment type="caution">
    <text evidence="1">The sequence shown here is derived from an EMBL/GenBank/DDBJ whole genome shotgun (WGS) entry which is preliminary data.</text>
</comment>
<dbReference type="RefSeq" id="WP_200685926.1">
    <property type="nucleotide sequence ID" value="NZ_JAEPRQ010000003.1"/>
</dbReference>
<sequence length="205" mass="23386">MTLRNRLPAFIADHYEVHEWRHASAILAHDFPNEWQDIIDVLTAFRLRREWIEVGGGNKSRVSAFIDGFLDQRGWRERQFRTGIVVDDLMKESPTHKVDCFKNGIGLEIEWNNKDPFYDRDLNNFRLLFDLRALSVGVIVTRADELQHIFRQLGRGSSYGESTTHMSKLLPRIEGGGGAGCPLLVFGITKALYLDTGGNVEQRVG</sequence>
<keyword evidence="1" id="KW-0540">Nuclease</keyword>
<accession>A0A934VYP8</accession>
<protein>
    <submittedName>
        <fullName evidence="1">Restriction endonuclease</fullName>
    </submittedName>
</protein>
<gene>
    <name evidence="1" type="ORF">JJJ17_09850</name>
</gene>
<name>A0A934VYP8_9RHOB</name>
<dbReference type="Proteomes" id="UP000640485">
    <property type="component" value="Unassembled WGS sequence"/>
</dbReference>
<evidence type="ECO:0000313" key="1">
    <source>
        <dbReference type="EMBL" id="MBK4216227.1"/>
    </source>
</evidence>
<dbReference type="GO" id="GO:0003677">
    <property type="term" value="F:DNA binding"/>
    <property type="evidence" value="ECO:0007669"/>
    <property type="project" value="InterPro"/>
</dbReference>